<evidence type="ECO:0000256" key="4">
    <source>
        <dbReference type="ARBA" id="ARBA00022729"/>
    </source>
</evidence>
<dbReference type="InterPro" id="IPR025997">
    <property type="entry name" value="SBP_2_dom"/>
</dbReference>
<dbReference type="PANTHER" id="PTHR46847">
    <property type="entry name" value="D-ALLOSE-BINDING PERIPLASMIC PROTEIN-RELATED"/>
    <property type="match status" value="1"/>
</dbReference>
<dbReference type="SUPFAM" id="SSF53822">
    <property type="entry name" value="Periplasmic binding protein-like I"/>
    <property type="match status" value="1"/>
</dbReference>
<feature type="signal peptide" evidence="5">
    <location>
        <begin position="1"/>
        <end position="27"/>
    </location>
</feature>
<keyword evidence="4 5" id="KW-0732">Signal</keyword>
<comment type="subcellular location">
    <subcellularLocation>
        <location evidence="1">Cell envelope</location>
    </subcellularLocation>
</comment>
<dbReference type="EMBL" id="JACRUP010000001">
    <property type="protein sequence ID" value="MBC5849965.1"/>
    <property type="molecule type" value="Genomic_DNA"/>
</dbReference>
<dbReference type="GO" id="GO:0030246">
    <property type="term" value="F:carbohydrate binding"/>
    <property type="evidence" value="ECO:0007669"/>
    <property type="project" value="UniProtKB-ARBA"/>
</dbReference>
<keyword evidence="8" id="KW-1185">Reference proteome</keyword>
<dbReference type="GO" id="GO:0030313">
    <property type="term" value="C:cell envelope"/>
    <property type="evidence" value="ECO:0007669"/>
    <property type="project" value="UniProtKB-SubCell"/>
</dbReference>
<proteinExistence type="inferred from homology"/>
<dbReference type="Gene3D" id="3.40.50.2300">
    <property type="match status" value="2"/>
</dbReference>
<dbReference type="Proteomes" id="UP000615796">
    <property type="component" value="Unassembled WGS sequence"/>
</dbReference>
<gene>
    <name evidence="7" type="ORF">H8Q88_03200</name>
</gene>
<dbReference type="CDD" id="cd06316">
    <property type="entry name" value="PBP1_ABC_sugar_binding-like"/>
    <property type="match status" value="1"/>
</dbReference>
<reference evidence="7" key="1">
    <citation type="submission" date="2020-08" db="EMBL/GenBank/DDBJ databases">
        <title>Genome Sequencing and Pan-Genome Analysis of Migratory bird Vibrio Strains, Inner Mongolia.</title>
        <authorList>
            <person name="Zheng L."/>
        </authorList>
    </citation>
    <scope>NUCLEOTIDE SEQUENCE</scope>
    <source>
        <strain evidence="7">M13F</strain>
    </source>
</reference>
<dbReference type="GO" id="GO:0055085">
    <property type="term" value="P:transmembrane transport"/>
    <property type="evidence" value="ECO:0007669"/>
    <property type="project" value="UniProtKB-ARBA"/>
</dbReference>
<comment type="similarity">
    <text evidence="2">Belongs to the bacterial solute-binding protein 2 family.</text>
</comment>
<evidence type="ECO:0000256" key="2">
    <source>
        <dbReference type="ARBA" id="ARBA00007639"/>
    </source>
</evidence>
<accession>A0A9X0UGN9</accession>
<dbReference type="InterPro" id="IPR028082">
    <property type="entry name" value="Peripla_BP_I"/>
</dbReference>
<sequence length="358" mass="38798">MSKQQIKKIYRIAGISLFMMLSCAVLAATETKGPNGERATPHTAVQLTDVEKDSVRAKQYTAAILMHSTSDWSNALIEGARDKFADLNIRVVAVTDAEFNANKQKTDVETTMAMKPDILISLVVDPVSGAAAFRPAVEQGSKLVLISNLPRGFVHGKDYVGIVTDDLAQMGKIAADLIADAVSEKGKVGFIYHEANYYVTNQRDQSTLANLQQHYPNIEVVAKRGIANANDGEVIASAMITQYPDIKAIYAPWDSIAEGVVAATRAASRRDIKVITMDLGAANALDMARQRNVAGIVTDYPYDLGQTLARMGALAKLEQQTPPFVTVGASAVTRENLLEAWQQALRRPAPEAVQRALK</sequence>
<evidence type="ECO:0000256" key="5">
    <source>
        <dbReference type="SAM" id="SignalP"/>
    </source>
</evidence>
<evidence type="ECO:0000313" key="7">
    <source>
        <dbReference type="EMBL" id="MBC5849965.1"/>
    </source>
</evidence>
<evidence type="ECO:0000259" key="6">
    <source>
        <dbReference type="Pfam" id="PF13407"/>
    </source>
</evidence>
<evidence type="ECO:0000256" key="3">
    <source>
        <dbReference type="ARBA" id="ARBA00022181"/>
    </source>
</evidence>
<dbReference type="PANTHER" id="PTHR46847:SF1">
    <property type="entry name" value="D-ALLOSE-BINDING PERIPLASMIC PROTEIN-RELATED"/>
    <property type="match status" value="1"/>
</dbReference>
<evidence type="ECO:0000256" key="1">
    <source>
        <dbReference type="ARBA" id="ARBA00004196"/>
    </source>
</evidence>
<feature type="domain" description="Periplasmic binding protein" evidence="6">
    <location>
        <begin position="65"/>
        <end position="313"/>
    </location>
</feature>
<feature type="chain" id="PRO_5040889217" description="Autoinducer 2-binding periplasmic protein LuxP" evidence="5">
    <location>
        <begin position="28"/>
        <end position="358"/>
    </location>
</feature>
<evidence type="ECO:0000313" key="8">
    <source>
        <dbReference type="Proteomes" id="UP000615796"/>
    </source>
</evidence>
<dbReference type="Pfam" id="PF13407">
    <property type="entry name" value="Peripla_BP_4"/>
    <property type="match status" value="1"/>
</dbReference>
<protein>
    <recommendedName>
        <fullName evidence="3">Autoinducer 2-binding periplasmic protein LuxP</fullName>
    </recommendedName>
</protein>
<comment type="caution">
    <text evidence="7">The sequence shown here is derived from an EMBL/GenBank/DDBJ whole genome shotgun (WGS) entry which is preliminary data.</text>
</comment>
<dbReference type="AlphaFoldDB" id="A0A9X0UGN9"/>
<organism evidence="7 8">
    <name type="scientific">Vibrio metschnikovii</name>
    <dbReference type="NCBI Taxonomy" id="28172"/>
    <lineage>
        <taxon>Bacteria</taxon>
        <taxon>Pseudomonadati</taxon>
        <taxon>Pseudomonadota</taxon>
        <taxon>Gammaproteobacteria</taxon>
        <taxon>Vibrionales</taxon>
        <taxon>Vibrionaceae</taxon>
        <taxon>Vibrio</taxon>
    </lineage>
</organism>
<name>A0A9X0UGN9_VIBME</name>
<dbReference type="PROSITE" id="PS51257">
    <property type="entry name" value="PROKAR_LIPOPROTEIN"/>
    <property type="match status" value="1"/>
</dbReference>